<dbReference type="EMBL" id="LNIX01000001">
    <property type="protein sequence ID" value="OXA62274.1"/>
    <property type="molecule type" value="Genomic_DNA"/>
</dbReference>
<keyword evidence="9" id="KW-0472">Membrane</keyword>
<evidence type="ECO:0000256" key="7">
    <source>
        <dbReference type="PIRSR" id="PIRSR602401-1"/>
    </source>
</evidence>
<dbReference type="InterPro" id="IPR017972">
    <property type="entry name" value="Cyt_P450_CS"/>
</dbReference>
<protein>
    <submittedName>
        <fullName evidence="10">Cytochrome P450 307a1</fullName>
    </submittedName>
</protein>
<dbReference type="STRING" id="158441.A0A226EYT1"/>
<evidence type="ECO:0000256" key="3">
    <source>
        <dbReference type="ARBA" id="ARBA00022723"/>
    </source>
</evidence>
<dbReference type="SUPFAM" id="SSF48264">
    <property type="entry name" value="Cytochrome P450"/>
    <property type="match status" value="1"/>
</dbReference>
<dbReference type="GO" id="GO:0004497">
    <property type="term" value="F:monooxygenase activity"/>
    <property type="evidence" value="ECO:0007669"/>
    <property type="project" value="UniProtKB-KW"/>
</dbReference>
<dbReference type="Pfam" id="PF00067">
    <property type="entry name" value="p450"/>
    <property type="match status" value="1"/>
</dbReference>
<proteinExistence type="inferred from homology"/>
<keyword evidence="3 7" id="KW-0479">Metal-binding</keyword>
<dbReference type="Gene3D" id="1.10.630.10">
    <property type="entry name" value="Cytochrome P450"/>
    <property type="match status" value="1"/>
</dbReference>
<dbReference type="GO" id="GO:0005506">
    <property type="term" value="F:iron ion binding"/>
    <property type="evidence" value="ECO:0007669"/>
    <property type="project" value="InterPro"/>
</dbReference>
<keyword evidence="5 7" id="KW-0408">Iron</keyword>
<keyword evidence="4 8" id="KW-0560">Oxidoreductase</keyword>
<dbReference type="Proteomes" id="UP000198287">
    <property type="component" value="Unassembled WGS sequence"/>
</dbReference>
<feature type="transmembrane region" description="Helical" evidence="9">
    <location>
        <begin position="6"/>
        <end position="25"/>
    </location>
</feature>
<dbReference type="PANTHER" id="PTHR24303">
    <property type="entry name" value="HEME-BINDING MONOOXYGENASE FAMILY"/>
    <property type="match status" value="1"/>
</dbReference>
<dbReference type="OrthoDB" id="1470350at2759"/>
<keyword evidence="7 8" id="KW-0349">Heme</keyword>
<evidence type="ECO:0000256" key="8">
    <source>
        <dbReference type="RuleBase" id="RU000461"/>
    </source>
</evidence>
<evidence type="ECO:0000256" key="9">
    <source>
        <dbReference type="SAM" id="Phobius"/>
    </source>
</evidence>
<name>A0A226EYT1_FOLCA</name>
<reference evidence="10 11" key="1">
    <citation type="submission" date="2015-12" db="EMBL/GenBank/DDBJ databases">
        <title>The genome of Folsomia candida.</title>
        <authorList>
            <person name="Faddeeva A."/>
            <person name="Derks M.F."/>
            <person name="Anvar Y."/>
            <person name="Smit S."/>
            <person name="Van Straalen N."/>
            <person name="Roelofs D."/>
        </authorList>
    </citation>
    <scope>NUCLEOTIDE SEQUENCE [LARGE SCALE GENOMIC DNA]</scope>
    <source>
        <strain evidence="10 11">VU population</strain>
        <tissue evidence="10">Whole body</tissue>
    </source>
</reference>
<accession>A0A226EYT1</accession>
<comment type="cofactor">
    <cofactor evidence="1 7">
        <name>heme</name>
        <dbReference type="ChEBI" id="CHEBI:30413"/>
    </cofactor>
</comment>
<sequence>MDLIFWSWPALTLALIVSVLILSLVRRSPFRGGGSAKNGNGTCHTTNENNTVKVLPSPARMPIIGHLYLFQGNPIIELTKLSKKYGDIYKLYLGSVETVVVNSLPLIKEVLMQKGSDFGDRPNFLRYSILFGDNKDNSLAFCDWSSVQKTRRSLARRFCHTGLFADRVETALQTTTDILMAHIRSDIGLGESCPNLKLNLQKACGNIFFDFFCSKVVTEWEEDAEFDRVVKLFDDIFWEINQSHATDVLPFLAPVFKQHLSALANMGTEIRQYVINRIIVPHAAQLDKDNPIDFVDILLTHLEEAEPKNRLTQDQVLYELEDFLGGHCAVSNLLCRAIVEIADSPGMSDKIYVKHFEQGNKEYIQAVIYETLRRTSSPIVPHVASCNSSIGGYPINKGTMIMINNYDLNSSHDLWERPDEFIPERFLLDGGNGRFKKPAHFFPFSYGKRACMGYQLVEKVTEGLILAMVKNFDITPLDNPTQLPIASVALHPNEQLRVKLTPRQ</sequence>
<dbReference type="InterPro" id="IPR002401">
    <property type="entry name" value="Cyt_P450_E_grp-I"/>
</dbReference>
<dbReference type="GO" id="GO:0020037">
    <property type="term" value="F:heme binding"/>
    <property type="evidence" value="ECO:0007669"/>
    <property type="project" value="InterPro"/>
</dbReference>
<comment type="caution">
    <text evidence="10">The sequence shown here is derived from an EMBL/GenBank/DDBJ whole genome shotgun (WGS) entry which is preliminary data.</text>
</comment>
<dbReference type="PROSITE" id="PS00086">
    <property type="entry name" value="CYTOCHROME_P450"/>
    <property type="match status" value="1"/>
</dbReference>
<comment type="similarity">
    <text evidence="2 8">Belongs to the cytochrome P450 family.</text>
</comment>
<dbReference type="PRINTS" id="PR00463">
    <property type="entry name" value="EP450I"/>
</dbReference>
<dbReference type="OMA" id="HFDEIFW"/>
<dbReference type="InterPro" id="IPR036396">
    <property type="entry name" value="Cyt_P450_sf"/>
</dbReference>
<keyword evidence="11" id="KW-1185">Reference proteome</keyword>
<dbReference type="AlphaFoldDB" id="A0A226EYT1"/>
<keyword evidence="9" id="KW-0812">Transmembrane</keyword>
<dbReference type="GO" id="GO:0016705">
    <property type="term" value="F:oxidoreductase activity, acting on paired donors, with incorporation or reduction of molecular oxygen"/>
    <property type="evidence" value="ECO:0007669"/>
    <property type="project" value="InterPro"/>
</dbReference>
<dbReference type="PANTHER" id="PTHR24303:SF31">
    <property type="entry name" value="CYTOCHROME P450 307A1-RELATED"/>
    <property type="match status" value="1"/>
</dbReference>
<gene>
    <name evidence="10" type="ORF">Fcan01_03919</name>
</gene>
<evidence type="ECO:0000313" key="10">
    <source>
        <dbReference type="EMBL" id="OXA62274.1"/>
    </source>
</evidence>
<keyword evidence="9" id="KW-1133">Transmembrane helix</keyword>
<evidence type="ECO:0000313" key="11">
    <source>
        <dbReference type="Proteomes" id="UP000198287"/>
    </source>
</evidence>
<dbReference type="InterPro" id="IPR001128">
    <property type="entry name" value="Cyt_P450"/>
</dbReference>
<evidence type="ECO:0000256" key="5">
    <source>
        <dbReference type="ARBA" id="ARBA00023004"/>
    </source>
</evidence>
<evidence type="ECO:0000256" key="2">
    <source>
        <dbReference type="ARBA" id="ARBA00010617"/>
    </source>
</evidence>
<evidence type="ECO:0000256" key="6">
    <source>
        <dbReference type="ARBA" id="ARBA00023033"/>
    </source>
</evidence>
<feature type="binding site" description="axial binding residue" evidence="7">
    <location>
        <position position="451"/>
    </location>
    <ligand>
        <name>heme</name>
        <dbReference type="ChEBI" id="CHEBI:30413"/>
    </ligand>
    <ligandPart>
        <name>Fe</name>
        <dbReference type="ChEBI" id="CHEBI:18248"/>
    </ligandPart>
</feature>
<organism evidence="10 11">
    <name type="scientific">Folsomia candida</name>
    <name type="common">Springtail</name>
    <dbReference type="NCBI Taxonomy" id="158441"/>
    <lineage>
        <taxon>Eukaryota</taxon>
        <taxon>Metazoa</taxon>
        <taxon>Ecdysozoa</taxon>
        <taxon>Arthropoda</taxon>
        <taxon>Hexapoda</taxon>
        <taxon>Collembola</taxon>
        <taxon>Entomobryomorpha</taxon>
        <taxon>Isotomoidea</taxon>
        <taxon>Isotomidae</taxon>
        <taxon>Proisotominae</taxon>
        <taxon>Folsomia</taxon>
    </lineage>
</organism>
<evidence type="ECO:0000256" key="4">
    <source>
        <dbReference type="ARBA" id="ARBA00023002"/>
    </source>
</evidence>
<evidence type="ECO:0000256" key="1">
    <source>
        <dbReference type="ARBA" id="ARBA00001971"/>
    </source>
</evidence>
<keyword evidence="6 8" id="KW-0503">Monooxygenase</keyword>